<dbReference type="InterPro" id="IPR019927">
    <property type="entry name" value="Ribosomal_uL3_bac/org-type"/>
</dbReference>
<evidence type="ECO:0000313" key="16">
    <source>
        <dbReference type="Proteomes" id="UP000284243"/>
    </source>
</evidence>
<reference evidence="15 16" key="1">
    <citation type="submission" date="2018-08" db="EMBL/GenBank/DDBJ databases">
        <title>A genome reference for cultivated species of the human gut microbiota.</title>
        <authorList>
            <person name="Zou Y."/>
            <person name="Xue W."/>
            <person name="Luo G."/>
        </authorList>
    </citation>
    <scope>NUCLEOTIDE SEQUENCE [LARGE SCALE GENOMIC DNA]</scope>
    <source>
        <strain evidence="13 15">AF14-6AC</strain>
        <strain evidence="12 16">AF16-14</strain>
        <strain evidence="14 17">OF03-11</strain>
    </source>
</reference>
<accession>A0A1Y3YBH5</accession>
<evidence type="ECO:0000256" key="6">
    <source>
        <dbReference type="ARBA" id="ARBA00035243"/>
    </source>
</evidence>
<organism evidence="14 17">
    <name type="scientific">Odoribacter splanchnicus</name>
    <dbReference type="NCBI Taxonomy" id="28118"/>
    <lineage>
        <taxon>Bacteria</taxon>
        <taxon>Pseudomonadati</taxon>
        <taxon>Bacteroidota</taxon>
        <taxon>Bacteroidia</taxon>
        <taxon>Bacteroidales</taxon>
        <taxon>Odoribacteraceae</taxon>
        <taxon>Odoribacter</taxon>
    </lineage>
</organism>
<evidence type="ECO:0000313" key="13">
    <source>
        <dbReference type="EMBL" id="RGV18577.1"/>
    </source>
</evidence>
<gene>
    <name evidence="7 10" type="primary">rplC</name>
    <name evidence="13" type="ORF">DWW24_19740</name>
    <name evidence="12" type="ORF">DWW57_05525</name>
    <name evidence="14" type="ORF">DXA53_18260</name>
    <name evidence="10" type="ORF">L0P03_02965</name>
    <name evidence="11" type="ORF">PN645_04160</name>
</gene>
<evidence type="ECO:0000256" key="8">
    <source>
        <dbReference type="RuleBase" id="RU003905"/>
    </source>
</evidence>
<name>A0A1Y3YBH5_9BACT</name>
<dbReference type="GO" id="GO:0019843">
    <property type="term" value="F:rRNA binding"/>
    <property type="evidence" value="ECO:0007669"/>
    <property type="project" value="UniProtKB-UniRule"/>
</dbReference>
<evidence type="ECO:0000313" key="14">
    <source>
        <dbReference type="EMBL" id="RGY03609.1"/>
    </source>
</evidence>
<comment type="similarity">
    <text evidence="1 7 8">Belongs to the universal ribosomal protein uL3 family.</text>
</comment>
<dbReference type="InterPro" id="IPR000597">
    <property type="entry name" value="Ribosomal_uL3"/>
</dbReference>
<reference evidence="11" key="3">
    <citation type="submission" date="2023-01" db="EMBL/GenBank/DDBJ databases">
        <title>Human gut microbiome strain richness.</title>
        <authorList>
            <person name="Chen-Liaw A."/>
        </authorList>
    </citation>
    <scope>NUCLEOTIDE SEQUENCE</scope>
    <source>
        <strain evidence="11">RTP21484st1_B7_RTP21484_190118</strain>
    </source>
</reference>
<dbReference type="Proteomes" id="UP001212263">
    <property type="component" value="Unassembled WGS sequence"/>
</dbReference>
<evidence type="ECO:0000256" key="7">
    <source>
        <dbReference type="HAMAP-Rule" id="MF_01325"/>
    </source>
</evidence>
<evidence type="ECO:0000256" key="2">
    <source>
        <dbReference type="ARBA" id="ARBA00022730"/>
    </source>
</evidence>
<evidence type="ECO:0000313" key="12">
    <source>
        <dbReference type="EMBL" id="RGU57422.1"/>
    </source>
</evidence>
<dbReference type="GO" id="GO:0022625">
    <property type="term" value="C:cytosolic large ribosomal subunit"/>
    <property type="evidence" value="ECO:0007669"/>
    <property type="project" value="TreeGrafter"/>
</dbReference>
<comment type="caution">
    <text evidence="14">The sequence shown here is derived from an EMBL/GenBank/DDBJ whole genome shotgun (WGS) entry which is preliminary data.</text>
</comment>
<dbReference type="EMBL" id="JAQMRD010000004">
    <property type="protein sequence ID" value="MDB9222198.1"/>
    <property type="molecule type" value="Genomic_DNA"/>
</dbReference>
<dbReference type="SUPFAM" id="SSF50447">
    <property type="entry name" value="Translation proteins"/>
    <property type="match status" value="1"/>
</dbReference>
<keyword evidence="2 7" id="KW-0699">rRNA-binding</keyword>
<dbReference type="EMBL" id="JAKNDN010000004">
    <property type="protein sequence ID" value="MCG4958816.1"/>
    <property type="molecule type" value="Genomic_DNA"/>
</dbReference>
<dbReference type="GO" id="GO:0003735">
    <property type="term" value="F:structural constituent of ribosome"/>
    <property type="evidence" value="ECO:0007669"/>
    <property type="project" value="UniProtKB-UniRule"/>
</dbReference>
<dbReference type="GO" id="GO:0006412">
    <property type="term" value="P:translation"/>
    <property type="evidence" value="ECO:0007669"/>
    <property type="project" value="UniProtKB-UniRule"/>
</dbReference>
<dbReference type="Gene3D" id="3.30.160.810">
    <property type="match status" value="1"/>
</dbReference>
<proteinExistence type="inferred from homology"/>
<dbReference type="PANTHER" id="PTHR11229:SF16">
    <property type="entry name" value="LARGE RIBOSOMAL SUBUNIT PROTEIN UL3C"/>
    <property type="match status" value="1"/>
</dbReference>
<dbReference type="InterPro" id="IPR019926">
    <property type="entry name" value="Ribosomal_uL3_CS"/>
</dbReference>
<dbReference type="EMBL" id="QSCO01000035">
    <property type="protein sequence ID" value="RGY03609.1"/>
    <property type="molecule type" value="Genomic_DNA"/>
</dbReference>
<sequence>MKLPGLIGKKVGMTSVFSVEGKSIPCTVIECGPCVVTQVKTIEKDGYEALQLGFDEKKEKHTTKQLSGHFKKAGTTPKRKLVEFAGFAEEHKLGDVIDVTILEGTAYVDIVGTSKGKGYQGVVKRHGFGGVGQATHGQHNRLRKPGSIGACSTPARVFKGMRMGGRMGGDRVTVENLEVLKVIPENNLLLVKGSVPGSKGSYVIIQK</sequence>
<dbReference type="PROSITE" id="PS00474">
    <property type="entry name" value="RIBOSOMAL_L3"/>
    <property type="match status" value="1"/>
</dbReference>
<dbReference type="HAMAP" id="MF_01325_B">
    <property type="entry name" value="Ribosomal_uL3_B"/>
    <property type="match status" value="1"/>
</dbReference>
<dbReference type="Pfam" id="PF00297">
    <property type="entry name" value="Ribosomal_L3"/>
    <property type="match status" value="1"/>
</dbReference>
<dbReference type="GeneID" id="61275569"/>
<evidence type="ECO:0000313" key="10">
    <source>
        <dbReference type="EMBL" id="MCG4958816.1"/>
    </source>
</evidence>
<comment type="subunit">
    <text evidence="7 9">Part of the 50S ribosomal subunit. Forms a cluster with proteins L14 and L19.</text>
</comment>
<dbReference type="Proteomes" id="UP001199750">
    <property type="component" value="Unassembled WGS sequence"/>
</dbReference>
<dbReference type="AlphaFoldDB" id="A0A1Y3YBH5"/>
<dbReference type="RefSeq" id="WP_013612523.1">
    <property type="nucleotide sequence ID" value="NZ_BAABYK010000001.1"/>
</dbReference>
<evidence type="ECO:0000256" key="9">
    <source>
        <dbReference type="RuleBase" id="RU003906"/>
    </source>
</evidence>
<evidence type="ECO:0000256" key="4">
    <source>
        <dbReference type="ARBA" id="ARBA00022980"/>
    </source>
</evidence>
<dbReference type="Proteomes" id="UP000284243">
    <property type="component" value="Unassembled WGS sequence"/>
</dbReference>
<evidence type="ECO:0000256" key="5">
    <source>
        <dbReference type="ARBA" id="ARBA00023274"/>
    </source>
</evidence>
<dbReference type="PANTHER" id="PTHR11229">
    <property type="entry name" value="50S RIBOSOMAL PROTEIN L3"/>
    <property type="match status" value="1"/>
</dbReference>
<evidence type="ECO:0000256" key="3">
    <source>
        <dbReference type="ARBA" id="ARBA00022884"/>
    </source>
</evidence>
<reference evidence="10" key="2">
    <citation type="submission" date="2022-01" db="EMBL/GenBank/DDBJ databases">
        <title>Collection of gut derived symbiotic bacterial strains cultured from healthy donors.</title>
        <authorList>
            <person name="Lin H."/>
            <person name="Kohout C."/>
            <person name="Waligurski E."/>
            <person name="Pamer E.G."/>
        </authorList>
    </citation>
    <scope>NUCLEOTIDE SEQUENCE</scope>
    <source>
        <strain evidence="10">DFI.1.149</strain>
    </source>
</reference>
<keyword evidence="3 7" id="KW-0694">RNA-binding</keyword>
<dbReference type="Proteomes" id="UP000284434">
    <property type="component" value="Unassembled WGS sequence"/>
</dbReference>
<protein>
    <recommendedName>
        <fullName evidence="6 7">Large ribosomal subunit protein uL3</fullName>
    </recommendedName>
</protein>
<dbReference type="FunFam" id="3.30.160.810:FF:000001">
    <property type="entry name" value="50S ribosomal protein L3"/>
    <property type="match status" value="1"/>
</dbReference>
<dbReference type="EMBL" id="QRYC01000005">
    <property type="protein sequence ID" value="RGU57422.1"/>
    <property type="molecule type" value="Genomic_DNA"/>
</dbReference>
<dbReference type="Gene3D" id="2.40.30.10">
    <property type="entry name" value="Translation factors"/>
    <property type="match status" value="1"/>
</dbReference>
<dbReference type="FunFam" id="2.40.30.10:FF:000047">
    <property type="entry name" value="50S ribosomal protein L3"/>
    <property type="match status" value="1"/>
</dbReference>
<evidence type="ECO:0000313" key="15">
    <source>
        <dbReference type="Proteomes" id="UP000283426"/>
    </source>
</evidence>
<keyword evidence="4 7" id="KW-0689">Ribosomal protein</keyword>
<keyword evidence="5 7" id="KW-0687">Ribonucleoprotein</keyword>
<dbReference type="OMA" id="GKNIPCT"/>
<evidence type="ECO:0000313" key="11">
    <source>
        <dbReference type="EMBL" id="MDB9222198.1"/>
    </source>
</evidence>
<dbReference type="Proteomes" id="UP000283426">
    <property type="component" value="Unassembled WGS sequence"/>
</dbReference>
<evidence type="ECO:0000256" key="1">
    <source>
        <dbReference type="ARBA" id="ARBA00006540"/>
    </source>
</evidence>
<comment type="function">
    <text evidence="7 9">One of the primary rRNA binding proteins, it binds directly near the 3'-end of the 23S rRNA, where it nucleates assembly of the 50S subunit.</text>
</comment>
<evidence type="ECO:0000313" key="17">
    <source>
        <dbReference type="Proteomes" id="UP000284434"/>
    </source>
</evidence>
<dbReference type="EMBL" id="QRYW01000057">
    <property type="protein sequence ID" value="RGV18577.1"/>
    <property type="molecule type" value="Genomic_DNA"/>
</dbReference>
<dbReference type="InterPro" id="IPR009000">
    <property type="entry name" value="Transl_B-barrel_sf"/>
</dbReference>
<dbReference type="NCBIfam" id="TIGR03625">
    <property type="entry name" value="L3_bact"/>
    <property type="match status" value="1"/>
</dbReference>